<name>A0A918DHK7_9ACTN</name>
<accession>A0A918DHK7</accession>
<protein>
    <submittedName>
        <fullName evidence="1">Uncharacterized protein</fullName>
    </submittedName>
</protein>
<reference evidence="1" key="2">
    <citation type="submission" date="2020-09" db="EMBL/GenBank/DDBJ databases">
        <authorList>
            <person name="Sun Q."/>
            <person name="Zhou Y."/>
        </authorList>
    </citation>
    <scope>NUCLEOTIDE SEQUENCE</scope>
    <source>
        <strain evidence="1">CGMCC 4.7368</strain>
    </source>
</reference>
<reference evidence="1" key="1">
    <citation type="journal article" date="2014" name="Int. J. Syst. Evol. Microbiol.">
        <title>Complete genome sequence of Corynebacterium casei LMG S-19264T (=DSM 44701T), isolated from a smear-ripened cheese.</title>
        <authorList>
            <consortium name="US DOE Joint Genome Institute (JGI-PGF)"/>
            <person name="Walter F."/>
            <person name="Albersmeier A."/>
            <person name="Kalinowski J."/>
            <person name="Ruckert C."/>
        </authorList>
    </citation>
    <scope>NUCLEOTIDE SEQUENCE</scope>
    <source>
        <strain evidence="1">CGMCC 4.7368</strain>
    </source>
</reference>
<gene>
    <name evidence="1" type="ORF">GCM10012289_14110</name>
</gene>
<evidence type="ECO:0000313" key="1">
    <source>
        <dbReference type="EMBL" id="GGO64541.1"/>
    </source>
</evidence>
<dbReference type="EMBL" id="BMNH01000003">
    <property type="protein sequence ID" value="GGO64541.1"/>
    <property type="molecule type" value="Genomic_DNA"/>
</dbReference>
<proteinExistence type="predicted"/>
<organism evidence="1 2">
    <name type="scientific">Nonomuraea cavernae</name>
    <dbReference type="NCBI Taxonomy" id="2045107"/>
    <lineage>
        <taxon>Bacteria</taxon>
        <taxon>Bacillati</taxon>
        <taxon>Actinomycetota</taxon>
        <taxon>Actinomycetes</taxon>
        <taxon>Streptosporangiales</taxon>
        <taxon>Streptosporangiaceae</taxon>
        <taxon>Nonomuraea</taxon>
    </lineage>
</organism>
<dbReference type="Proteomes" id="UP000646523">
    <property type="component" value="Unassembled WGS sequence"/>
</dbReference>
<dbReference type="RefSeq" id="WP_189123178.1">
    <property type="nucleotide sequence ID" value="NZ_BMNH01000003.1"/>
</dbReference>
<comment type="caution">
    <text evidence="1">The sequence shown here is derived from an EMBL/GenBank/DDBJ whole genome shotgun (WGS) entry which is preliminary data.</text>
</comment>
<evidence type="ECO:0000313" key="2">
    <source>
        <dbReference type="Proteomes" id="UP000646523"/>
    </source>
</evidence>
<dbReference type="AlphaFoldDB" id="A0A918DHK7"/>
<keyword evidence="2" id="KW-1185">Reference proteome</keyword>
<sequence>MFQMGLAVVTAAAMLGGGSGLPKGLLFMESHPPAKAWETYRTSDSTKRQIQLNPCFRKKAWDTGRIAARTVTYSSEDRMKYEQFVVYKNVRQAKQAMRGLRAELARCADVGKGYHRYRYFTKPVAVGDEGLRAGGLFFENGEHAVAVRRGAAVYVVGESAVPTRSLPIRKFRGLIAQAEKMTVKVCRLPRAAC</sequence>